<name>A0A1S1N2J2_9GAMM</name>
<proteinExistence type="predicted"/>
<dbReference type="AlphaFoldDB" id="A0A1S1N2J2"/>
<accession>A0A1S1N2J2</accession>
<evidence type="ECO:0000313" key="2">
    <source>
        <dbReference type="Proteomes" id="UP000180253"/>
    </source>
</evidence>
<dbReference type="OrthoDB" id="555504at2"/>
<reference evidence="1 2" key="1">
    <citation type="submission" date="2016-10" db="EMBL/GenBank/DDBJ databases">
        <title>Pseudoalteromonas amylolytica sp. nov., isolated from the surface seawater.</title>
        <authorList>
            <person name="Wu Y.-H."/>
            <person name="Cheng H."/>
            <person name="Jin X.-B."/>
            <person name="Wang C.-S."/>
            <person name="Xu X.-W."/>
        </authorList>
    </citation>
    <scope>NUCLEOTIDE SEQUENCE [LARGE SCALE GENOMIC DNA]</scope>
    <source>
        <strain evidence="1 2">JCM 12483</strain>
    </source>
</reference>
<dbReference type="Proteomes" id="UP000180253">
    <property type="component" value="Unassembled WGS sequence"/>
</dbReference>
<dbReference type="InterPro" id="IPR036513">
    <property type="entry name" value="STAS_dom_sf"/>
</dbReference>
<dbReference type="InterPro" id="IPR021866">
    <property type="entry name" value="SpoIIAA-like"/>
</dbReference>
<dbReference type="Pfam" id="PF11964">
    <property type="entry name" value="SpoIIAA-like"/>
    <property type="match status" value="1"/>
</dbReference>
<protein>
    <submittedName>
        <fullName evidence="1">STAS/SEC14 domain-containing protein</fullName>
    </submittedName>
</protein>
<organism evidence="1 2">
    <name type="scientific">Pseudoalteromonas byunsanensis</name>
    <dbReference type="NCBI Taxonomy" id="327939"/>
    <lineage>
        <taxon>Bacteria</taxon>
        <taxon>Pseudomonadati</taxon>
        <taxon>Pseudomonadota</taxon>
        <taxon>Gammaproteobacteria</taxon>
        <taxon>Alteromonadales</taxon>
        <taxon>Pseudoalteromonadaceae</taxon>
        <taxon>Pseudoalteromonas</taxon>
    </lineage>
</organism>
<keyword evidence="2" id="KW-1185">Reference proteome</keyword>
<dbReference type="STRING" id="327939.BIW53_19520"/>
<dbReference type="Gene3D" id="3.40.50.10600">
    <property type="entry name" value="SpoIIaa-like domains"/>
    <property type="match status" value="1"/>
</dbReference>
<dbReference type="SUPFAM" id="SSF52091">
    <property type="entry name" value="SpoIIaa-like"/>
    <property type="match status" value="1"/>
</dbReference>
<dbReference type="EMBL" id="MNAN01000037">
    <property type="protein sequence ID" value="OHU93535.1"/>
    <property type="molecule type" value="Genomic_DNA"/>
</dbReference>
<comment type="caution">
    <text evidence="1">The sequence shown here is derived from an EMBL/GenBank/DDBJ whole genome shotgun (WGS) entry which is preliminary data.</text>
</comment>
<evidence type="ECO:0000313" key="1">
    <source>
        <dbReference type="EMBL" id="OHU93535.1"/>
    </source>
</evidence>
<gene>
    <name evidence="1" type="ORF">BIW53_19520</name>
</gene>
<sequence>MSQQHGFSIGIGRINDEFVIHMKAFGTLTHEDYKTITPMLEGAFKQVEHPHIKVLADMTHLEGWELQAAWDDLKLGLKYGSHFEKVALIGAQPWQDALAKIAGWFVGAKVEQFSEYAQAKAWLFDKDKDKEKD</sequence>
<dbReference type="RefSeq" id="WP_070993692.1">
    <property type="nucleotide sequence ID" value="NZ_CBCSHD010000006.1"/>
</dbReference>
<dbReference type="InterPro" id="IPR038396">
    <property type="entry name" value="SpoIIAA-like_sf"/>
</dbReference>